<protein>
    <submittedName>
        <fullName evidence="3">DinB family protein</fullName>
    </submittedName>
</protein>
<evidence type="ECO:0000256" key="2">
    <source>
        <dbReference type="ARBA" id="ARBA00022723"/>
    </source>
</evidence>
<name>A0ABW2FGI3_9BACL</name>
<sequence>MLTTIAAFAAEWENEAELTERVLDRLTDESLRQEMAAGRRTLGALAWHLVSSIGYAAALGLRIEGADEEKRAPARASEIAKEYRRMRMALLQAVREQWSDESLGETQTVAGEEWRNGATLRFMLMHQAHHRGQMTALMRQAGLRPPEIYGPTYETWIDKGMEPLA</sequence>
<comment type="similarity">
    <text evidence="1">Belongs to the DinB family.</text>
</comment>
<dbReference type="Gene3D" id="1.20.120.450">
    <property type="entry name" value="dinb family like domain"/>
    <property type="match status" value="1"/>
</dbReference>
<dbReference type="InterPro" id="IPR034660">
    <property type="entry name" value="DinB/YfiT-like"/>
</dbReference>
<dbReference type="InterPro" id="IPR007837">
    <property type="entry name" value="DinB"/>
</dbReference>
<evidence type="ECO:0000313" key="3">
    <source>
        <dbReference type="EMBL" id="MFC7152306.1"/>
    </source>
</evidence>
<dbReference type="EMBL" id="JBHTAI010000022">
    <property type="protein sequence ID" value="MFC7152306.1"/>
    <property type="molecule type" value="Genomic_DNA"/>
</dbReference>
<evidence type="ECO:0000313" key="4">
    <source>
        <dbReference type="Proteomes" id="UP001596378"/>
    </source>
</evidence>
<dbReference type="SUPFAM" id="SSF109854">
    <property type="entry name" value="DinB/YfiT-like putative metalloenzymes"/>
    <property type="match status" value="1"/>
</dbReference>
<accession>A0ABW2FGI3</accession>
<dbReference type="Pfam" id="PF05163">
    <property type="entry name" value="DinB"/>
    <property type="match status" value="1"/>
</dbReference>
<evidence type="ECO:0000256" key="1">
    <source>
        <dbReference type="ARBA" id="ARBA00008635"/>
    </source>
</evidence>
<gene>
    <name evidence="3" type="ORF">ACFQMJ_27545</name>
</gene>
<dbReference type="RefSeq" id="WP_378044564.1">
    <property type="nucleotide sequence ID" value="NZ_JBHMDN010000005.1"/>
</dbReference>
<comment type="caution">
    <text evidence="3">The sequence shown here is derived from an EMBL/GenBank/DDBJ whole genome shotgun (WGS) entry which is preliminary data.</text>
</comment>
<organism evidence="3 4">
    <name type="scientific">Cohnella cellulosilytica</name>
    <dbReference type="NCBI Taxonomy" id="986710"/>
    <lineage>
        <taxon>Bacteria</taxon>
        <taxon>Bacillati</taxon>
        <taxon>Bacillota</taxon>
        <taxon>Bacilli</taxon>
        <taxon>Bacillales</taxon>
        <taxon>Paenibacillaceae</taxon>
        <taxon>Cohnella</taxon>
    </lineage>
</organism>
<proteinExistence type="inferred from homology"/>
<dbReference type="Proteomes" id="UP001596378">
    <property type="component" value="Unassembled WGS sequence"/>
</dbReference>
<keyword evidence="2" id="KW-0479">Metal-binding</keyword>
<reference evidence="4" key="1">
    <citation type="journal article" date="2019" name="Int. J. Syst. Evol. Microbiol.">
        <title>The Global Catalogue of Microorganisms (GCM) 10K type strain sequencing project: providing services to taxonomists for standard genome sequencing and annotation.</title>
        <authorList>
            <consortium name="The Broad Institute Genomics Platform"/>
            <consortium name="The Broad Institute Genome Sequencing Center for Infectious Disease"/>
            <person name="Wu L."/>
            <person name="Ma J."/>
        </authorList>
    </citation>
    <scope>NUCLEOTIDE SEQUENCE [LARGE SCALE GENOMIC DNA]</scope>
    <source>
        <strain evidence="4">KCTC 12907</strain>
    </source>
</reference>
<keyword evidence="4" id="KW-1185">Reference proteome</keyword>